<sequence length="383" mass="42016">MPAGNSITIVDSARPEQSWIRAWDDLVDATPGCDVSQLSAWGRVRAAAGYAPHYVLAARRGEVIGGAQVLIRNVRPLGTVGYVPYGPVIATGVPDREHVREALAGALDDLARHHVRMLFVQPPEGVDDLSGELIERGFRASDARVAPPGSLRIDLTRSEEDLRSEFGNVRLRRDIRRRSWEDKGVRLERGDERDAPVVAELLARTGAHHGFQPFSEEYVAALLRGLGEHAALWIARHRGTPVVAHLYTLCGETMKSRLTGFDRAVPSPKGTPGILHWEAMMWARGRGCRWFDLGGLPESALRALLDDAGDRSSLNSYDRYKCDFGGSPYRCSPAIESIRPAALRGAYDLARRTGTGTRLIRTAQGLLRRGRSGSPQSSPHGVR</sequence>
<protein>
    <submittedName>
        <fullName evidence="8">GNAT family N-acetyltransferase</fullName>
        <ecNumber evidence="8">2.3.1.-</ecNumber>
    </submittedName>
</protein>
<evidence type="ECO:0000256" key="6">
    <source>
        <dbReference type="ARBA" id="ARBA00023316"/>
    </source>
</evidence>
<keyword evidence="6" id="KW-0961">Cell wall biogenesis/degradation</keyword>
<dbReference type="Proteomes" id="UP001237595">
    <property type="component" value="Unassembled WGS sequence"/>
</dbReference>
<dbReference type="Gene3D" id="3.40.630.30">
    <property type="match status" value="2"/>
</dbReference>
<keyword evidence="5 8" id="KW-0012">Acyltransferase</keyword>
<keyword evidence="3" id="KW-0133">Cell shape</keyword>
<reference evidence="8 9" key="1">
    <citation type="submission" date="2023-04" db="EMBL/GenBank/DDBJ databases">
        <title>Draft genome sequence of Saccharopolyspora sp. TS4A08 isolated from sweet potato rhizospheric soil.</title>
        <authorList>
            <person name="Suksaard P."/>
            <person name="Duangmal K."/>
        </authorList>
    </citation>
    <scope>NUCLEOTIDE SEQUENCE [LARGE SCALE GENOMIC DNA]</scope>
    <source>
        <strain evidence="8 9">TS4A08</strain>
    </source>
</reference>
<dbReference type="GO" id="GO:0016746">
    <property type="term" value="F:acyltransferase activity"/>
    <property type="evidence" value="ECO:0007669"/>
    <property type="project" value="UniProtKB-KW"/>
</dbReference>
<keyword evidence="2 8" id="KW-0808">Transferase</keyword>
<organism evidence="8 9">
    <name type="scientific">Saccharopolyspora ipomoeae</name>
    <dbReference type="NCBI Taxonomy" id="3042027"/>
    <lineage>
        <taxon>Bacteria</taxon>
        <taxon>Bacillati</taxon>
        <taxon>Actinomycetota</taxon>
        <taxon>Actinomycetes</taxon>
        <taxon>Pseudonocardiales</taxon>
        <taxon>Pseudonocardiaceae</taxon>
        <taxon>Saccharopolyspora</taxon>
    </lineage>
</organism>
<dbReference type="EC" id="2.3.1.-" evidence="8"/>
<dbReference type="Pfam" id="PF13480">
    <property type="entry name" value="Acetyltransf_6"/>
    <property type="match status" value="1"/>
</dbReference>
<dbReference type="RefSeq" id="WP_281455928.1">
    <property type="nucleotide sequence ID" value="NZ_JASAOF010000006.1"/>
</dbReference>
<evidence type="ECO:0000256" key="5">
    <source>
        <dbReference type="ARBA" id="ARBA00023315"/>
    </source>
</evidence>
<dbReference type="PROSITE" id="PS51191">
    <property type="entry name" value="FEMABX"/>
    <property type="match status" value="1"/>
</dbReference>
<gene>
    <name evidence="8" type="ORF">QFW96_13345</name>
</gene>
<comment type="caution">
    <text evidence="8">The sequence shown here is derived from an EMBL/GenBank/DDBJ whole genome shotgun (WGS) entry which is preliminary data.</text>
</comment>
<dbReference type="InterPro" id="IPR050644">
    <property type="entry name" value="PG_Glycine_Bridge_Synth"/>
</dbReference>
<keyword evidence="4" id="KW-0573">Peptidoglycan synthesis</keyword>
<evidence type="ECO:0000256" key="1">
    <source>
        <dbReference type="ARBA" id="ARBA00009943"/>
    </source>
</evidence>
<evidence type="ECO:0000256" key="3">
    <source>
        <dbReference type="ARBA" id="ARBA00022960"/>
    </source>
</evidence>
<keyword evidence="9" id="KW-1185">Reference proteome</keyword>
<evidence type="ECO:0000313" key="8">
    <source>
        <dbReference type="EMBL" id="MDI2029609.1"/>
    </source>
</evidence>
<feature type="domain" description="BioF2-like acetyltransferase" evidence="7">
    <location>
        <begin position="172"/>
        <end position="295"/>
    </location>
</feature>
<accession>A0ABT6PNL8</accession>
<name>A0ABT6PNL8_9PSEU</name>
<dbReference type="InterPro" id="IPR003447">
    <property type="entry name" value="FEMABX"/>
</dbReference>
<dbReference type="PANTHER" id="PTHR36174">
    <property type="entry name" value="LIPID II:GLYCINE GLYCYLTRANSFERASE"/>
    <property type="match status" value="1"/>
</dbReference>
<evidence type="ECO:0000259" key="7">
    <source>
        <dbReference type="Pfam" id="PF13480"/>
    </source>
</evidence>
<evidence type="ECO:0000256" key="4">
    <source>
        <dbReference type="ARBA" id="ARBA00022984"/>
    </source>
</evidence>
<proteinExistence type="inferred from homology"/>
<dbReference type="InterPro" id="IPR038740">
    <property type="entry name" value="BioF2-like_GNAT_dom"/>
</dbReference>
<dbReference type="EMBL" id="JASAOF010000006">
    <property type="protein sequence ID" value="MDI2029609.1"/>
    <property type="molecule type" value="Genomic_DNA"/>
</dbReference>
<evidence type="ECO:0000256" key="2">
    <source>
        <dbReference type="ARBA" id="ARBA00022679"/>
    </source>
</evidence>
<comment type="similarity">
    <text evidence="1">Belongs to the FemABX family.</text>
</comment>
<dbReference type="SUPFAM" id="SSF55729">
    <property type="entry name" value="Acyl-CoA N-acyltransferases (Nat)"/>
    <property type="match status" value="2"/>
</dbReference>
<dbReference type="InterPro" id="IPR016181">
    <property type="entry name" value="Acyl_CoA_acyltransferase"/>
</dbReference>
<dbReference type="PANTHER" id="PTHR36174:SF1">
    <property type="entry name" value="LIPID II:GLYCINE GLYCYLTRANSFERASE"/>
    <property type="match status" value="1"/>
</dbReference>
<evidence type="ECO:0000313" key="9">
    <source>
        <dbReference type="Proteomes" id="UP001237595"/>
    </source>
</evidence>